<evidence type="ECO:0000259" key="11">
    <source>
        <dbReference type="PROSITE" id="PS01124"/>
    </source>
</evidence>
<evidence type="ECO:0000313" key="15">
    <source>
        <dbReference type="Proteomes" id="UP000824236"/>
    </source>
</evidence>
<dbReference type="PROSITE" id="PS01124">
    <property type="entry name" value="HTH_ARAC_FAMILY_2"/>
    <property type="match status" value="1"/>
</dbReference>
<comment type="caution">
    <text evidence="14">The sequence shown here is derived from an EMBL/GenBank/DDBJ whole genome shotgun (WGS) entry which is preliminary data.</text>
</comment>
<feature type="modified residue" description="4-aspartylphosphate" evidence="9">
    <location>
        <position position="339"/>
    </location>
</feature>
<evidence type="ECO:0000259" key="12">
    <source>
        <dbReference type="PROSITE" id="PS50109"/>
    </source>
</evidence>
<evidence type="ECO:0000256" key="2">
    <source>
        <dbReference type="ARBA" id="ARBA00012438"/>
    </source>
</evidence>
<evidence type="ECO:0000259" key="13">
    <source>
        <dbReference type="PROSITE" id="PS50110"/>
    </source>
</evidence>
<dbReference type="Gene3D" id="3.40.50.2300">
    <property type="match status" value="1"/>
</dbReference>
<dbReference type="Pfam" id="PF02518">
    <property type="entry name" value="HATPase_c"/>
    <property type="match status" value="1"/>
</dbReference>
<organism evidence="14 15">
    <name type="scientific">Candidatus Bacteroides intestinipullorum</name>
    <dbReference type="NCBI Taxonomy" id="2838471"/>
    <lineage>
        <taxon>Bacteria</taxon>
        <taxon>Pseudomonadati</taxon>
        <taxon>Bacteroidota</taxon>
        <taxon>Bacteroidia</taxon>
        <taxon>Bacteroidales</taxon>
        <taxon>Bacteroidaceae</taxon>
        <taxon>Bacteroides</taxon>
    </lineage>
</organism>
<evidence type="ECO:0000256" key="3">
    <source>
        <dbReference type="ARBA" id="ARBA00022553"/>
    </source>
</evidence>
<dbReference type="PANTHER" id="PTHR43547">
    <property type="entry name" value="TWO-COMPONENT HISTIDINE KINASE"/>
    <property type="match status" value="1"/>
</dbReference>
<dbReference type="SMART" id="SM00387">
    <property type="entry name" value="HATPase_c"/>
    <property type="match status" value="1"/>
</dbReference>
<sequence>MLYLVYILLAVFVLASLLLARFCYRQRRIGSKLQAQLHDFTGFVHDMRTPLSLVKSSLDELEEAGNLSEGLQKSLAVLRKNLTRLLDMSELLLDWQKAEMQASALRLVSCDLNVYLEEKRNDFLPLVLRKGLELQTEISLDMPPVWMDRDKIDRIVDNLLGNALKYTYKGGISLQVQPGASSWTLRVCDTGIGIPHEEQSHIFREAHRACNAASFADGGTGLGLLLVRRLVEQHQGTISFDSVEGQGSIFTVTFPLRPKGTVVQEEAESADLSAEADGATASSAGDGDKEILLLAEDDADMREYLADALSSEYQVVSVADGKKALETAREINPDLIVSDVMMPALTGDELCRLLKSSVDTSHIPIVLLTALCTRQDIIYGLEAGANDYIIKPFDLSVLKARLRNILQERQRFRSASLSAEKKPEEVDYSSRLDQEFMDKVRAIVEKELANPTFGINDFCRQMGMSRTSIYNKLKTLTGKGPADYIRIMRLNKGKALLQMHRYTIGEVSSLVGFSDPKYFSTCFKKQFGTSPSKL</sequence>
<evidence type="ECO:0000256" key="6">
    <source>
        <dbReference type="ARBA" id="ARBA00023015"/>
    </source>
</evidence>
<dbReference type="InterPro" id="IPR036890">
    <property type="entry name" value="HATPase_C_sf"/>
</dbReference>
<dbReference type="InterPro" id="IPR018060">
    <property type="entry name" value="HTH_AraC"/>
</dbReference>
<evidence type="ECO:0000256" key="10">
    <source>
        <dbReference type="SAM" id="MobiDB-lite"/>
    </source>
</evidence>
<dbReference type="SMART" id="SM00342">
    <property type="entry name" value="HTH_ARAC"/>
    <property type="match status" value="1"/>
</dbReference>
<reference evidence="14" key="2">
    <citation type="submission" date="2021-04" db="EMBL/GenBank/DDBJ databases">
        <authorList>
            <person name="Gilroy R."/>
        </authorList>
    </citation>
    <scope>NUCLEOTIDE SEQUENCE</scope>
    <source>
        <strain evidence="14">B3-3758</strain>
    </source>
</reference>
<dbReference type="SUPFAM" id="SSF52172">
    <property type="entry name" value="CheY-like"/>
    <property type="match status" value="1"/>
</dbReference>
<dbReference type="EMBL" id="JAHLFO010000073">
    <property type="protein sequence ID" value="MBU3813954.1"/>
    <property type="molecule type" value="Genomic_DNA"/>
</dbReference>
<dbReference type="SUPFAM" id="SSF47384">
    <property type="entry name" value="Homodimeric domain of signal transducing histidine kinase"/>
    <property type="match status" value="1"/>
</dbReference>
<dbReference type="Gene3D" id="1.10.10.60">
    <property type="entry name" value="Homeodomain-like"/>
    <property type="match status" value="1"/>
</dbReference>
<dbReference type="InterPro" id="IPR003661">
    <property type="entry name" value="HisK_dim/P_dom"/>
</dbReference>
<keyword evidence="4" id="KW-0808">Transferase</keyword>
<dbReference type="InterPro" id="IPR003594">
    <property type="entry name" value="HATPase_dom"/>
</dbReference>
<dbReference type="AlphaFoldDB" id="A0A9E2KH66"/>
<dbReference type="InterPro" id="IPR004358">
    <property type="entry name" value="Sig_transdc_His_kin-like_C"/>
</dbReference>
<dbReference type="GO" id="GO:0043565">
    <property type="term" value="F:sequence-specific DNA binding"/>
    <property type="evidence" value="ECO:0007669"/>
    <property type="project" value="InterPro"/>
</dbReference>
<evidence type="ECO:0000256" key="8">
    <source>
        <dbReference type="ARBA" id="ARBA00023163"/>
    </source>
</evidence>
<evidence type="ECO:0000256" key="1">
    <source>
        <dbReference type="ARBA" id="ARBA00000085"/>
    </source>
</evidence>
<dbReference type="Pfam" id="PF00512">
    <property type="entry name" value="HisKA"/>
    <property type="match status" value="1"/>
</dbReference>
<dbReference type="PROSITE" id="PS50109">
    <property type="entry name" value="HIS_KIN"/>
    <property type="match status" value="1"/>
</dbReference>
<dbReference type="PROSITE" id="PS00041">
    <property type="entry name" value="HTH_ARAC_FAMILY_1"/>
    <property type="match status" value="1"/>
</dbReference>
<feature type="compositionally biased region" description="Low complexity" evidence="10">
    <location>
        <begin position="270"/>
        <end position="285"/>
    </location>
</feature>
<keyword evidence="3 9" id="KW-0597">Phosphoprotein</keyword>
<dbReference type="InterPro" id="IPR018062">
    <property type="entry name" value="HTH_AraC-typ_CS"/>
</dbReference>
<dbReference type="GO" id="GO:0000155">
    <property type="term" value="F:phosphorelay sensor kinase activity"/>
    <property type="evidence" value="ECO:0007669"/>
    <property type="project" value="InterPro"/>
</dbReference>
<protein>
    <recommendedName>
        <fullName evidence="2">histidine kinase</fullName>
        <ecNumber evidence="2">2.7.13.3</ecNumber>
    </recommendedName>
</protein>
<evidence type="ECO:0000256" key="4">
    <source>
        <dbReference type="ARBA" id="ARBA00022679"/>
    </source>
</evidence>
<dbReference type="Pfam" id="PF00072">
    <property type="entry name" value="Response_reg"/>
    <property type="match status" value="1"/>
</dbReference>
<dbReference type="PRINTS" id="PR00344">
    <property type="entry name" value="BCTRLSENSOR"/>
</dbReference>
<keyword evidence="6" id="KW-0805">Transcription regulation</keyword>
<dbReference type="Proteomes" id="UP000824236">
    <property type="component" value="Unassembled WGS sequence"/>
</dbReference>
<evidence type="ECO:0000256" key="5">
    <source>
        <dbReference type="ARBA" id="ARBA00022777"/>
    </source>
</evidence>
<dbReference type="SUPFAM" id="SSF55874">
    <property type="entry name" value="ATPase domain of HSP90 chaperone/DNA topoisomerase II/histidine kinase"/>
    <property type="match status" value="1"/>
</dbReference>
<dbReference type="FunFam" id="3.30.565.10:FF:000006">
    <property type="entry name" value="Sensor histidine kinase WalK"/>
    <property type="match status" value="1"/>
</dbReference>
<accession>A0A9E2KH66</accession>
<evidence type="ECO:0000256" key="9">
    <source>
        <dbReference type="PROSITE-ProRule" id="PRU00169"/>
    </source>
</evidence>
<keyword evidence="8" id="KW-0804">Transcription</keyword>
<feature type="domain" description="Response regulatory" evidence="13">
    <location>
        <begin position="291"/>
        <end position="406"/>
    </location>
</feature>
<dbReference type="SMART" id="SM00388">
    <property type="entry name" value="HisKA"/>
    <property type="match status" value="1"/>
</dbReference>
<dbReference type="PANTHER" id="PTHR43547:SF2">
    <property type="entry name" value="HYBRID SIGNAL TRANSDUCTION HISTIDINE KINASE C"/>
    <property type="match status" value="1"/>
</dbReference>
<reference evidence="14" key="1">
    <citation type="journal article" date="2021" name="PeerJ">
        <title>Extensive microbial diversity within the chicken gut microbiome revealed by metagenomics and culture.</title>
        <authorList>
            <person name="Gilroy R."/>
            <person name="Ravi A."/>
            <person name="Getino M."/>
            <person name="Pursley I."/>
            <person name="Horton D.L."/>
            <person name="Alikhan N.F."/>
            <person name="Baker D."/>
            <person name="Gharbi K."/>
            <person name="Hall N."/>
            <person name="Watson M."/>
            <person name="Adriaenssens E.M."/>
            <person name="Foster-Nyarko E."/>
            <person name="Jarju S."/>
            <person name="Secka A."/>
            <person name="Antonio M."/>
            <person name="Oren A."/>
            <person name="Chaudhuri R.R."/>
            <person name="La Ragione R."/>
            <person name="Hildebrand F."/>
            <person name="Pallen M.J."/>
        </authorList>
    </citation>
    <scope>NUCLEOTIDE SEQUENCE</scope>
    <source>
        <strain evidence="14">B3-3758</strain>
    </source>
</reference>
<dbReference type="InterPro" id="IPR005467">
    <property type="entry name" value="His_kinase_dom"/>
</dbReference>
<dbReference type="InterPro" id="IPR011006">
    <property type="entry name" value="CheY-like_superfamily"/>
</dbReference>
<dbReference type="InterPro" id="IPR001789">
    <property type="entry name" value="Sig_transdc_resp-reg_receiver"/>
</dbReference>
<dbReference type="Pfam" id="PF12833">
    <property type="entry name" value="HTH_18"/>
    <property type="match status" value="1"/>
</dbReference>
<dbReference type="SMART" id="SM00448">
    <property type="entry name" value="REC"/>
    <property type="match status" value="1"/>
</dbReference>
<gene>
    <name evidence="14" type="ORF">H9791_05525</name>
</gene>
<dbReference type="Gene3D" id="3.30.565.10">
    <property type="entry name" value="Histidine kinase-like ATPase, C-terminal domain"/>
    <property type="match status" value="1"/>
</dbReference>
<dbReference type="InterPro" id="IPR009057">
    <property type="entry name" value="Homeodomain-like_sf"/>
</dbReference>
<feature type="domain" description="Histidine kinase" evidence="12">
    <location>
        <begin position="42"/>
        <end position="258"/>
    </location>
</feature>
<proteinExistence type="predicted"/>
<feature type="region of interest" description="Disordered" evidence="10">
    <location>
        <begin position="265"/>
        <end position="285"/>
    </location>
</feature>
<keyword evidence="7" id="KW-0238">DNA-binding</keyword>
<dbReference type="GO" id="GO:0003700">
    <property type="term" value="F:DNA-binding transcription factor activity"/>
    <property type="evidence" value="ECO:0007669"/>
    <property type="project" value="InterPro"/>
</dbReference>
<dbReference type="SUPFAM" id="SSF46689">
    <property type="entry name" value="Homeodomain-like"/>
    <property type="match status" value="1"/>
</dbReference>
<comment type="catalytic activity">
    <reaction evidence="1">
        <text>ATP + protein L-histidine = ADP + protein N-phospho-L-histidine.</text>
        <dbReference type="EC" id="2.7.13.3"/>
    </reaction>
</comment>
<dbReference type="CDD" id="cd00075">
    <property type="entry name" value="HATPase"/>
    <property type="match status" value="1"/>
</dbReference>
<dbReference type="CDD" id="cd17574">
    <property type="entry name" value="REC_OmpR"/>
    <property type="match status" value="1"/>
</dbReference>
<dbReference type="PROSITE" id="PS50110">
    <property type="entry name" value="RESPONSE_REGULATORY"/>
    <property type="match status" value="1"/>
</dbReference>
<keyword evidence="5" id="KW-0418">Kinase</keyword>
<evidence type="ECO:0000313" key="14">
    <source>
        <dbReference type="EMBL" id="MBU3813954.1"/>
    </source>
</evidence>
<dbReference type="Gene3D" id="1.10.287.130">
    <property type="match status" value="1"/>
</dbReference>
<evidence type="ECO:0000256" key="7">
    <source>
        <dbReference type="ARBA" id="ARBA00023125"/>
    </source>
</evidence>
<name>A0A9E2KH66_9BACE</name>
<feature type="domain" description="HTH araC/xylS-type" evidence="11">
    <location>
        <begin position="438"/>
        <end position="534"/>
    </location>
</feature>
<dbReference type="CDD" id="cd00082">
    <property type="entry name" value="HisKA"/>
    <property type="match status" value="1"/>
</dbReference>
<dbReference type="InterPro" id="IPR036097">
    <property type="entry name" value="HisK_dim/P_sf"/>
</dbReference>
<dbReference type="EC" id="2.7.13.3" evidence="2"/>